<dbReference type="AlphaFoldDB" id="A0A9D1FIM8"/>
<dbReference type="InterPro" id="IPR018742">
    <property type="entry name" value="DUF2290"/>
</dbReference>
<protein>
    <submittedName>
        <fullName evidence="1">DUF2290 domain-containing protein</fullName>
    </submittedName>
</protein>
<accession>A0A9D1FIM8</accession>
<name>A0A9D1FIM8_9BACT</name>
<dbReference type="Proteomes" id="UP000886865">
    <property type="component" value="Unassembled WGS sequence"/>
</dbReference>
<reference evidence="1" key="2">
    <citation type="journal article" date="2021" name="PeerJ">
        <title>Extensive microbial diversity within the chicken gut microbiome revealed by metagenomics and culture.</title>
        <authorList>
            <person name="Gilroy R."/>
            <person name="Ravi A."/>
            <person name="Getino M."/>
            <person name="Pursley I."/>
            <person name="Horton D.L."/>
            <person name="Alikhan N.F."/>
            <person name="Baker D."/>
            <person name="Gharbi K."/>
            <person name="Hall N."/>
            <person name="Watson M."/>
            <person name="Adriaenssens E.M."/>
            <person name="Foster-Nyarko E."/>
            <person name="Jarju S."/>
            <person name="Secka A."/>
            <person name="Antonio M."/>
            <person name="Oren A."/>
            <person name="Chaudhuri R.R."/>
            <person name="La Ragione R."/>
            <person name="Hildebrand F."/>
            <person name="Pallen M.J."/>
        </authorList>
    </citation>
    <scope>NUCLEOTIDE SEQUENCE</scope>
    <source>
        <strain evidence="1">CHK152-2871</strain>
    </source>
</reference>
<reference evidence="1" key="1">
    <citation type="submission" date="2020-10" db="EMBL/GenBank/DDBJ databases">
        <authorList>
            <person name="Gilroy R."/>
        </authorList>
    </citation>
    <scope>NUCLEOTIDE SEQUENCE</scope>
    <source>
        <strain evidence="1">CHK152-2871</strain>
    </source>
</reference>
<sequence>MYKFSDIKGEVLYLENYLKNAKIYSDSRIFVDETANFKKISWYNYESGIPKTPYHITYSSAVSNRQYSYLFKDGSFLQFYYDFQNEDTLKKAKLAYYPYPQICSEISDDDFIEYLEIIDGLDNIDTLIETRKISNTSYIRIDYDSNVDSHDNCEIQIDSIKEIRIPCEVLINPIYFFEFILKCKSLSSNDYAKAFDFLKNDNNFKTQLNISRKKHFKLENCSDQNIFITFLC</sequence>
<dbReference type="Pfam" id="PF10053">
    <property type="entry name" value="DUF2290"/>
    <property type="match status" value="1"/>
</dbReference>
<proteinExistence type="predicted"/>
<organism evidence="1 2">
    <name type="scientific">Candidatus Galligastranaerophilus intestinavium</name>
    <dbReference type="NCBI Taxonomy" id="2840836"/>
    <lineage>
        <taxon>Bacteria</taxon>
        <taxon>Candidatus Galligastranaerophilus</taxon>
    </lineage>
</organism>
<evidence type="ECO:0000313" key="1">
    <source>
        <dbReference type="EMBL" id="HIS74419.1"/>
    </source>
</evidence>
<comment type="caution">
    <text evidence="1">The sequence shown here is derived from an EMBL/GenBank/DDBJ whole genome shotgun (WGS) entry which is preliminary data.</text>
</comment>
<dbReference type="EMBL" id="DVJQ01000045">
    <property type="protein sequence ID" value="HIS74419.1"/>
    <property type="molecule type" value="Genomic_DNA"/>
</dbReference>
<evidence type="ECO:0000313" key="2">
    <source>
        <dbReference type="Proteomes" id="UP000886865"/>
    </source>
</evidence>
<gene>
    <name evidence="1" type="ORF">IAA86_05325</name>
</gene>